<dbReference type="Proteomes" id="UP000198781">
    <property type="component" value="Unassembled WGS sequence"/>
</dbReference>
<keyword evidence="1 5" id="KW-0597">Phosphoprotein</keyword>
<proteinExistence type="predicted"/>
<dbReference type="PANTHER" id="PTHR43214:SF41">
    <property type="entry name" value="NITRATE_NITRITE RESPONSE REGULATOR PROTEIN NARP"/>
    <property type="match status" value="1"/>
</dbReference>
<evidence type="ECO:0000256" key="3">
    <source>
        <dbReference type="ARBA" id="ARBA00023125"/>
    </source>
</evidence>
<dbReference type="PROSITE" id="PS50043">
    <property type="entry name" value="HTH_LUXR_2"/>
    <property type="match status" value="1"/>
</dbReference>
<accession>A0A1G6L9S4</accession>
<evidence type="ECO:0000256" key="4">
    <source>
        <dbReference type="ARBA" id="ARBA00023163"/>
    </source>
</evidence>
<dbReference type="SUPFAM" id="SSF52172">
    <property type="entry name" value="CheY-like"/>
    <property type="match status" value="1"/>
</dbReference>
<dbReference type="Pfam" id="PF00196">
    <property type="entry name" value="GerE"/>
    <property type="match status" value="1"/>
</dbReference>
<keyword evidence="9" id="KW-1185">Reference proteome</keyword>
<dbReference type="CDD" id="cd17535">
    <property type="entry name" value="REC_NarL-like"/>
    <property type="match status" value="1"/>
</dbReference>
<dbReference type="GO" id="GO:0000160">
    <property type="term" value="P:phosphorelay signal transduction system"/>
    <property type="evidence" value="ECO:0007669"/>
    <property type="project" value="InterPro"/>
</dbReference>
<dbReference type="InterPro" id="IPR058245">
    <property type="entry name" value="NreC/VraR/RcsB-like_REC"/>
</dbReference>
<feature type="modified residue" description="4-aspartylphosphate" evidence="5">
    <location>
        <position position="55"/>
    </location>
</feature>
<feature type="domain" description="Response regulatory" evidence="7">
    <location>
        <begin position="4"/>
        <end position="120"/>
    </location>
</feature>
<dbReference type="SUPFAM" id="SSF46894">
    <property type="entry name" value="C-terminal effector domain of the bipartite response regulators"/>
    <property type="match status" value="1"/>
</dbReference>
<evidence type="ECO:0000259" key="7">
    <source>
        <dbReference type="PROSITE" id="PS50110"/>
    </source>
</evidence>
<evidence type="ECO:0000313" key="8">
    <source>
        <dbReference type="EMBL" id="SDC39505.1"/>
    </source>
</evidence>
<keyword evidence="2" id="KW-0805">Transcription regulation</keyword>
<gene>
    <name evidence="8" type="ORF">SAMN05192589_10296</name>
</gene>
<dbReference type="PANTHER" id="PTHR43214">
    <property type="entry name" value="TWO-COMPONENT RESPONSE REGULATOR"/>
    <property type="match status" value="1"/>
</dbReference>
<dbReference type="SMART" id="SM00421">
    <property type="entry name" value="HTH_LUXR"/>
    <property type="match status" value="1"/>
</dbReference>
<evidence type="ECO:0000256" key="1">
    <source>
        <dbReference type="ARBA" id="ARBA00022553"/>
    </source>
</evidence>
<name>A0A1G6L9S4_9BURK</name>
<organism evidence="8 9">
    <name type="scientific">Paracidovorax valerianellae</name>
    <dbReference type="NCBI Taxonomy" id="187868"/>
    <lineage>
        <taxon>Bacteria</taxon>
        <taxon>Pseudomonadati</taxon>
        <taxon>Pseudomonadota</taxon>
        <taxon>Betaproteobacteria</taxon>
        <taxon>Burkholderiales</taxon>
        <taxon>Comamonadaceae</taxon>
        <taxon>Paracidovorax</taxon>
    </lineage>
</organism>
<dbReference type="InterPro" id="IPR016032">
    <property type="entry name" value="Sig_transdc_resp-reg_C-effctor"/>
</dbReference>
<dbReference type="SMART" id="SM00448">
    <property type="entry name" value="REC"/>
    <property type="match status" value="1"/>
</dbReference>
<dbReference type="PRINTS" id="PR00038">
    <property type="entry name" value="HTHLUXR"/>
</dbReference>
<feature type="domain" description="HTH luxR-type" evidence="6">
    <location>
        <begin position="142"/>
        <end position="207"/>
    </location>
</feature>
<dbReference type="STRING" id="187868.SAMN05192589_10296"/>
<dbReference type="EMBL" id="FMZC01000002">
    <property type="protein sequence ID" value="SDC39505.1"/>
    <property type="molecule type" value="Genomic_DNA"/>
</dbReference>
<evidence type="ECO:0000256" key="5">
    <source>
        <dbReference type="PROSITE-ProRule" id="PRU00169"/>
    </source>
</evidence>
<dbReference type="GO" id="GO:0006355">
    <property type="term" value="P:regulation of DNA-templated transcription"/>
    <property type="evidence" value="ECO:0007669"/>
    <property type="project" value="InterPro"/>
</dbReference>
<dbReference type="GO" id="GO:0003677">
    <property type="term" value="F:DNA binding"/>
    <property type="evidence" value="ECO:0007669"/>
    <property type="project" value="UniProtKB-KW"/>
</dbReference>
<evidence type="ECO:0000313" key="9">
    <source>
        <dbReference type="Proteomes" id="UP000198781"/>
    </source>
</evidence>
<evidence type="ECO:0000259" key="6">
    <source>
        <dbReference type="PROSITE" id="PS50043"/>
    </source>
</evidence>
<dbReference type="Gene3D" id="3.40.50.2300">
    <property type="match status" value="1"/>
</dbReference>
<dbReference type="Pfam" id="PF00072">
    <property type="entry name" value="Response_reg"/>
    <property type="match status" value="1"/>
</dbReference>
<reference evidence="8 9" key="1">
    <citation type="submission" date="2016-10" db="EMBL/GenBank/DDBJ databases">
        <authorList>
            <person name="de Groot N.N."/>
        </authorList>
    </citation>
    <scope>NUCLEOTIDE SEQUENCE [LARGE SCALE GENOMIC DNA]</scope>
    <source>
        <strain evidence="8 9">DSM 16619</strain>
    </source>
</reference>
<dbReference type="PROSITE" id="PS50110">
    <property type="entry name" value="RESPONSE_REGULATORY"/>
    <property type="match status" value="1"/>
</dbReference>
<dbReference type="AlphaFoldDB" id="A0A1G6L9S4"/>
<dbReference type="InterPro" id="IPR011006">
    <property type="entry name" value="CheY-like_superfamily"/>
</dbReference>
<keyword evidence="4" id="KW-0804">Transcription</keyword>
<dbReference type="InterPro" id="IPR039420">
    <property type="entry name" value="WalR-like"/>
</dbReference>
<dbReference type="InterPro" id="IPR000792">
    <property type="entry name" value="Tscrpt_reg_LuxR_C"/>
</dbReference>
<protein>
    <submittedName>
        <fullName evidence="8">DNA-binding response regulator, NarL/FixJ family, contains REC and HTH domains</fullName>
    </submittedName>
</protein>
<keyword evidence="3 8" id="KW-0238">DNA-binding</keyword>
<dbReference type="RefSeq" id="WP_092740290.1">
    <property type="nucleotide sequence ID" value="NZ_FMZC01000002.1"/>
</dbReference>
<sequence>MAIAVYVIGRHTLVRESIEMVLAHESDFDVHRGAGTGTEALRQIPEACPDVVLCDLTLPDARAVDVIPLLIGNDGTPRVVVLSEMDDGPWPARVMRAGASGCISLSSEVCELIKAVRKAAAGRPYLASAIARNLAFSPGTESVDPFDMLSPRELAVAALLVQGVRQKEVARRLGVNAKTVGTYKARLQKKLGVAHTVALLHLAKRYDRLGKLDMAGLLTR</sequence>
<dbReference type="CDD" id="cd06170">
    <property type="entry name" value="LuxR_C_like"/>
    <property type="match status" value="1"/>
</dbReference>
<dbReference type="OrthoDB" id="9816469at2"/>
<dbReference type="InterPro" id="IPR001789">
    <property type="entry name" value="Sig_transdc_resp-reg_receiver"/>
</dbReference>
<evidence type="ECO:0000256" key="2">
    <source>
        <dbReference type="ARBA" id="ARBA00023015"/>
    </source>
</evidence>